<keyword evidence="3" id="KW-1185">Reference proteome</keyword>
<name>A0A2U1F9Q3_9PSEU</name>
<sequence>MSGRVVHFEVPFDDGERAQAFYGSVFRWTLQAMPEMDYTIALSGPVSADGAPSEAGYINGGMFRRGDTEPRSPVIVVDVASIDETLERVAEFGGEVLGAKQPVGEMGFAAYFRDTEGNVVGLWETAGG</sequence>
<dbReference type="Gene3D" id="3.10.180.10">
    <property type="entry name" value="2,3-Dihydroxybiphenyl 1,2-Dioxygenase, domain 1"/>
    <property type="match status" value="1"/>
</dbReference>
<dbReference type="InterPro" id="IPR052164">
    <property type="entry name" value="Anthracycline_SecMetBiosynth"/>
</dbReference>
<dbReference type="PANTHER" id="PTHR33993">
    <property type="entry name" value="GLYOXALASE-RELATED"/>
    <property type="match status" value="1"/>
</dbReference>
<dbReference type="PANTHER" id="PTHR33993:SF2">
    <property type="entry name" value="VOC DOMAIN-CONTAINING PROTEIN"/>
    <property type="match status" value="1"/>
</dbReference>
<dbReference type="InterPro" id="IPR053863">
    <property type="entry name" value="Glyoxy/Ble-like_N"/>
</dbReference>
<dbReference type="CDD" id="cd07247">
    <property type="entry name" value="SgaA_N_like"/>
    <property type="match status" value="1"/>
</dbReference>
<evidence type="ECO:0000259" key="1">
    <source>
        <dbReference type="PROSITE" id="PS51819"/>
    </source>
</evidence>
<comment type="caution">
    <text evidence="2">The sequence shown here is derived from an EMBL/GenBank/DDBJ whole genome shotgun (WGS) entry which is preliminary data.</text>
</comment>
<dbReference type="AlphaFoldDB" id="A0A2U1F9Q3"/>
<dbReference type="InterPro" id="IPR037523">
    <property type="entry name" value="VOC_core"/>
</dbReference>
<gene>
    <name evidence="2" type="ORF">C8D89_10760</name>
</gene>
<organism evidence="2 3">
    <name type="scientific">Actinomycetospora cinnamomea</name>
    <dbReference type="NCBI Taxonomy" id="663609"/>
    <lineage>
        <taxon>Bacteria</taxon>
        <taxon>Bacillati</taxon>
        <taxon>Actinomycetota</taxon>
        <taxon>Actinomycetes</taxon>
        <taxon>Pseudonocardiales</taxon>
        <taxon>Pseudonocardiaceae</taxon>
        <taxon>Actinomycetospora</taxon>
    </lineage>
</organism>
<dbReference type="Pfam" id="PF22677">
    <property type="entry name" value="Ble-like_N"/>
    <property type="match status" value="1"/>
</dbReference>
<evidence type="ECO:0000313" key="3">
    <source>
        <dbReference type="Proteomes" id="UP000245639"/>
    </source>
</evidence>
<feature type="domain" description="VOC" evidence="1">
    <location>
        <begin position="4"/>
        <end position="125"/>
    </location>
</feature>
<dbReference type="Proteomes" id="UP000245639">
    <property type="component" value="Unassembled WGS sequence"/>
</dbReference>
<accession>A0A2U1F9Q3</accession>
<dbReference type="EMBL" id="QEKW01000007">
    <property type="protein sequence ID" value="PVZ08898.1"/>
    <property type="molecule type" value="Genomic_DNA"/>
</dbReference>
<dbReference type="InterPro" id="IPR029068">
    <property type="entry name" value="Glyas_Bleomycin-R_OHBP_Dase"/>
</dbReference>
<dbReference type="PROSITE" id="PS51819">
    <property type="entry name" value="VOC"/>
    <property type="match status" value="1"/>
</dbReference>
<dbReference type="OrthoDB" id="9793039at2"/>
<dbReference type="RefSeq" id="WP_116708906.1">
    <property type="nucleotide sequence ID" value="NZ_QEKW01000007.1"/>
</dbReference>
<protein>
    <recommendedName>
        <fullName evidence="1">VOC domain-containing protein</fullName>
    </recommendedName>
</protein>
<reference evidence="2 3" key="1">
    <citation type="submission" date="2018-04" db="EMBL/GenBank/DDBJ databases">
        <title>Genomic Encyclopedia of Type Strains, Phase IV (KMG-IV): sequencing the most valuable type-strain genomes for metagenomic binning, comparative biology and taxonomic classification.</title>
        <authorList>
            <person name="Goeker M."/>
        </authorList>
    </citation>
    <scope>NUCLEOTIDE SEQUENCE [LARGE SCALE GENOMIC DNA]</scope>
    <source>
        <strain evidence="2 3">DSM 45771</strain>
    </source>
</reference>
<dbReference type="SUPFAM" id="SSF54593">
    <property type="entry name" value="Glyoxalase/Bleomycin resistance protein/Dihydroxybiphenyl dioxygenase"/>
    <property type="match status" value="1"/>
</dbReference>
<proteinExistence type="predicted"/>
<evidence type="ECO:0000313" key="2">
    <source>
        <dbReference type="EMBL" id="PVZ08898.1"/>
    </source>
</evidence>